<evidence type="ECO:0000256" key="3">
    <source>
        <dbReference type="ARBA" id="ARBA00022676"/>
    </source>
</evidence>
<comment type="similarity">
    <text evidence="2">Belongs to the glycosyltransferase 92 family.</text>
</comment>
<reference evidence="9 10" key="1">
    <citation type="journal article" date="2015" name="Plant Cell">
        <title>Oil accumulation by the oleaginous diatom Fistulifera solaris as revealed by the genome and transcriptome.</title>
        <authorList>
            <person name="Tanaka T."/>
            <person name="Maeda Y."/>
            <person name="Veluchamy A."/>
            <person name="Tanaka M."/>
            <person name="Abida H."/>
            <person name="Marechal E."/>
            <person name="Bowler C."/>
            <person name="Muto M."/>
            <person name="Sunaga Y."/>
            <person name="Tanaka M."/>
            <person name="Yoshino T."/>
            <person name="Taniguchi T."/>
            <person name="Fukuda Y."/>
            <person name="Nemoto M."/>
            <person name="Matsumoto M."/>
            <person name="Wong P.S."/>
            <person name="Aburatani S."/>
            <person name="Fujibuchi W."/>
        </authorList>
    </citation>
    <scope>NUCLEOTIDE SEQUENCE [LARGE SCALE GENOMIC DNA]</scope>
    <source>
        <strain evidence="9 10">JPCC DA0580</strain>
    </source>
</reference>
<evidence type="ECO:0000256" key="1">
    <source>
        <dbReference type="ARBA" id="ARBA00004167"/>
    </source>
</evidence>
<keyword evidence="6 8" id="KW-1133">Transmembrane helix</keyword>
<evidence type="ECO:0008006" key="11">
    <source>
        <dbReference type="Google" id="ProtNLM"/>
    </source>
</evidence>
<dbReference type="AlphaFoldDB" id="A0A1Z5JNC0"/>
<dbReference type="GO" id="GO:0005737">
    <property type="term" value="C:cytoplasm"/>
    <property type="evidence" value="ECO:0007669"/>
    <property type="project" value="TreeGrafter"/>
</dbReference>
<dbReference type="InterPro" id="IPR008166">
    <property type="entry name" value="Glyco_transf_92"/>
</dbReference>
<evidence type="ECO:0000256" key="4">
    <source>
        <dbReference type="ARBA" id="ARBA00022679"/>
    </source>
</evidence>
<evidence type="ECO:0000256" key="6">
    <source>
        <dbReference type="ARBA" id="ARBA00022989"/>
    </source>
</evidence>
<keyword evidence="7 8" id="KW-0472">Membrane</keyword>
<gene>
    <name evidence="9" type="ORF">FisN_8Lu241</name>
</gene>
<protein>
    <recommendedName>
        <fullName evidence="11">Glycosyltransferase family 92 protein</fullName>
    </recommendedName>
</protein>
<keyword evidence="10" id="KW-1185">Reference proteome</keyword>
<dbReference type="InParanoid" id="A0A1Z5JNC0"/>
<dbReference type="PANTHER" id="PTHR21461">
    <property type="entry name" value="GLYCOSYLTRANSFERASE FAMILY 92 PROTEIN"/>
    <property type="match status" value="1"/>
</dbReference>
<evidence type="ECO:0000256" key="8">
    <source>
        <dbReference type="SAM" id="Phobius"/>
    </source>
</evidence>
<dbReference type="Pfam" id="PF01697">
    <property type="entry name" value="Glyco_transf_92"/>
    <property type="match status" value="1"/>
</dbReference>
<feature type="transmembrane region" description="Helical" evidence="8">
    <location>
        <begin position="33"/>
        <end position="51"/>
    </location>
</feature>
<accession>A0A1Z5JNC0</accession>
<keyword evidence="5 8" id="KW-0812">Transmembrane</keyword>
<dbReference type="GO" id="GO:0016020">
    <property type="term" value="C:membrane"/>
    <property type="evidence" value="ECO:0007669"/>
    <property type="project" value="UniProtKB-SubCell"/>
</dbReference>
<organism evidence="9 10">
    <name type="scientific">Fistulifera solaris</name>
    <name type="common">Oleaginous diatom</name>
    <dbReference type="NCBI Taxonomy" id="1519565"/>
    <lineage>
        <taxon>Eukaryota</taxon>
        <taxon>Sar</taxon>
        <taxon>Stramenopiles</taxon>
        <taxon>Ochrophyta</taxon>
        <taxon>Bacillariophyta</taxon>
        <taxon>Bacillariophyceae</taxon>
        <taxon>Bacillariophycidae</taxon>
        <taxon>Naviculales</taxon>
        <taxon>Naviculaceae</taxon>
        <taxon>Fistulifera</taxon>
    </lineage>
</organism>
<sequence length="432" mass="49889">MIQSNIQIERKDSFQNANDSPLSFRFLRTASKYCVVCCVLVSAVFTILNILQSIQYKRSDNDFTGATGKHPVITRKPAHLQRRQTLERQVVYGNTMEERLANATFARDEHPEDISIAICYKTMFGSFSLNKALLWMEYYRALGVDHFFFWYLSDWPVTQSAAWADFIALSYVTVSLYTGHIKANSTRGTHYGQNQVEKECLRDHAQDFTWALPLDVDEYLWLSRNQTLKQFLWEHQDYNSISLGKFMHTFDHQVPLSLNELPRSTRVPIRDPQSGLFGLEVYSYTAGSFCTSAKGLPPCPPNQCFPGGTQCPSWKGRSKVLVRPQIHHEVYQHGFLNPLYKPHALRNKGALLIPTTQGHWKEWKDFFSPRPVPAVMHQDRLSFSAPDNFDFHNFPQAYAKNDEGFVTLFHDEHWAPWLHYVDGLHGISVQEE</sequence>
<dbReference type="Proteomes" id="UP000198406">
    <property type="component" value="Unassembled WGS sequence"/>
</dbReference>
<name>A0A1Z5JNC0_FISSO</name>
<dbReference type="GO" id="GO:0016757">
    <property type="term" value="F:glycosyltransferase activity"/>
    <property type="evidence" value="ECO:0007669"/>
    <property type="project" value="UniProtKB-KW"/>
</dbReference>
<evidence type="ECO:0000256" key="2">
    <source>
        <dbReference type="ARBA" id="ARBA00007647"/>
    </source>
</evidence>
<dbReference type="OrthoDB" id="56032at2759"/>
<evidence type="ECO:0000313" key="10">
    <source>
        <dbReference type="Proteomes" id="UP000198406"/>
    </source>
</evidence>
<keyword evidence="4" id="KW-0808">Transferase</keyword>
<evidence type="ECO:0000256" key="5">
    <source>
        <dbReference type="ARBA" id="ARBA00022692"/>
    </source>
</evidence>
<evidence type="ECO:0000256" key="7">
    <source>
        <dbReference type="ARBA" id="ARBA00023136"/>
    </source>
</evidence>
<comment type="caution">
    <text evidence="9">The sequence shown here is derived from an EMBL/GenBank/DDBJ whole genome shotgun (WGS) entry which is preliminary data.</text>
</comment>
<dbReference type="PANTHER" id="PTHR21461:SF69">
    <property type="entry name" value="GLYCOSYLTRANSFERASE FAMILY 92 PROTEIN"/>
    <property type="match status" value="1"/>
</dbReference>
<dbReference type="EMBL" id="BDSP01000092">
    <property type="protein sequence ID" value="GAX15507.1"/>
    <property type="molecule type" value="Genomic_DNA"/>
</dbReference>
<comment type="subcellular location">
    <subcellularLocation>
        <location evidence="1">Membrane</location>
        <topology evidence="1">Single-pass membrane protein</topology>
    </subcellularLocation>
</comment>
<keyword evidence="3" id="KW-0328">Glycosyltransferase</keyword>
<proteinExistence type="inferred from homology"/>
<evidence type="ECO:0000313" key="9">
    <source>
        <dbReference type="EMBL" id="GAX15507.1"/>
    </source>
</evidence>